<sequence>MINIQNWLNVFVITILMSTSGFAQFVPGLNTDQIYTDKKVGIGIDNPVFKLEVANNLDDYISLHQDGGFNVLRFGNISGGSRTTNWKIHDQHGIGSAQGLVFQDQSLQTILKLTQDGNVGIGTTSPSHKLTVAGDIDYSRLTKLDMLENSKAFIRAADIMFGHSTRRGSLGRVLVDAGDGAIHLNYQSDWGKTQINGGAIFLTGNTGIGTFNLAGYKLAVNGRIRAKEVKVETGWSDFVFEDDYELPTLAEVEAFIKANKHLPEIPSAKEVEENGVELGKMDSKLLQKIEELTLYIIEQHKRIEAQDKRIRQLEEANRK</sequence>
<comment type="caution">
    <text evidence="2">The sequence shown here is derived from an EMBL/GenBank/DDBJ whole genome shotgun (WGS) entry which is preliminary data.</text>
</comment>
<evidence type="ECO:0000313" key="2">
    <source>
        <dbReference type="EMBL" id="MDN5215690.1"/>
    </source>
</evidence>
<organism evidence="2 3">
    <name type="scientific">Agaribacillus aureus</name>
    <dbReference type="NCBI Taxonomy" id="3051825"/>
    <lineage>
        <taxon>Bacteria</taxon>
        <taxon>Pseudomonadati</taxon>
        <taxon>Bacteroidota</taxon>
        <taxon>Cytophagia</taxon>
        <taxon>Cytophagales</taxon>
        <taxon>Splendidivirgaceae</taxon>
        <taxon>Agaribacillus</taxon>
    </lineage>
</organism>
<evidence type="ECO:0000313" key="3">
    <source>
        <dbReference type="Proteomes" id="UP001172083"/>
    </source>
</evidence>
<protein>
    <submittedName>
        <fullName evidence="2">Uncharacterized protein</fullName>
    </submittedName>
</protein>
<dbReference type="Proteomes" id="UP001172083">
    <property type="component" value="Unassembled WGS sequence"/>
</dbReference>
<keyword evidence="1" id="KW-0472">Membrane</keyword>
<evidence type="ECO:0000256" key="1">
    <source>
        <dbReference type="SAM" id="Phobius"/>
    </source>
</evidence>
<keyword evidence="1" id="KW-0812">Transmembrane</keyword>
<keyword evidence="1" id="KW-1133">Transmembrane helix</keyword>
<reference evidence="2" key="1">
    <citation type="submission" date="2023-06" db="EMBL/GenBank/DDBJ databases">
        <title>Genomic of Agaribacillus aureum.</title>
        <authorList>
            <person name="Wang G."/>
        </authorList>
    </citation>
    <scope>NUCLEOTIDE SEQUENCE</scope>
    <source>
        <strain evidence="2">BMA12</strain>
    </source>
</reference>
<dbReference type="EMBL" id="JAUJEB010000007">
    <property type="protein sequence ID" value="MDN5215690.1"/>
    <property type="molecule type" value="Genomic_DNA"/>
</dbReference>
<accession>A0ABT8LG06</accession>
<name>A0ABT8LG06_9BACT</name>
<gene>
    <name evidence="2" type="ORF">QQ020_26670</name>
</gene>
<feature type="transmembrane region" description="Helical" evidence="1">
    <location>
        <begin position="7"/>
        <end position="26"/>
    </location>
</feature>
<keyword evidence="3" id="KW-1185">Reference proteome</keyword>
<proteinExistence type="predicted"/>
<dbReference type="RefSeq" id="WP_346761028.1">
    <property type="nucleotide sequence ID" value="NZ_JAUJEB010000007.1"/>
</dbReference>